<dbReference type="EMBL" id="BKCP01007959">
    <property type="protein sequence ID" value="GER47574.1"/>
    <property type="molecule type" value="Genomic_DNA"/>
</dbReference>
<dbReference type="OrthoDB" id="1653570at2759"/>
<proteinExistence type="predicted"/>
<organism evidence="1 2">
    <name type="scientific">Striga asiatica</name>
    <name type="common">Asiatic witchweed</name>
    <name type="synonym">Buchnera asiatica</name>
    <dbReference type="NCBI Taxonomy" id="4170"/>
    <lineage>
        <taxon>Eukaryota</taxon>
        <taxon>Viridiplantae</taxon>
        <taxon>Streptophyta</taxon>
        <taxon>Embryophyta</taxon>
        <taxon>Tracheophyta</taxon>
        <taxon>Spermatophyta</taxon>
        <taxon>Magnoliopsida</taxon>
        <taxon>eudicotyledons</taxon>
        <taxon>Gunneridae</taxon>
        <taxon>Pentapetalae</taxon>
        <taxon>asterids</taxon>
        <taxon>lamiids</taxon>
        <taxon>Lamiales</taxon>
        <taxon>Orobanchaceae</taxon>
        <taxon>Buchnereae</taxon>
        <taxon>Striga</taxon>
    </lineage>
</organism>
<accession>A0A5A7QQQ0</accession>
<protein>
    <submittedName>
        <fullName evidence="1">DHFS-FPGS homolog D</fullName>
    </submittedName>
</protein>
<comment type="caution">
    <text evidence="1">The sequence shown here is derived from an EMBL/GenBank/DDBJ whole genome shotgun (WGS) entry which is preliminary data.</text>
</comment>
<dbReference type="Proteomes" id="UP000325081">
    <property type="component" value="Unassembled WGS sequence"/>
</dbReference>
<keyword evidence="2" id="KW-1185">Reference proteome</keyword>
<evidence type="ECO:0000313" key="1">
    <source>
        <dbReference type="EMBL" id="GER47574.1"/>
    </source>
</evidence>
<name>A0A5A7QQQ0_STRAF</name>
<dbReference type="AlphaFoldDB" id="A0A5A7QQQ0"/>
<sequence length="134" mass="15121">MHSLICKAKIFYSQGVEGKNCTSGCKIFYSQGIEERGKGKQEREREFNKSTLILLWGLLGRTGGAAAAAVDEEAAEEELDARSDVKMPNPRKRRKRRRMVTISWIHMSHGTLKLSMMNSSPNSGIAFLHRLCFM</sequence>
<evidence type="ECO:0000313" key="2">
    <source>
        <dbReference type="Proteomes" id="UP000325081"/>
    </source>
</evidence>
<reference evidence="2" key="1">
    <citation type="journal article" date="2019" name="Curr. Biol.">
        <title>Genome Sequence of Striga asiatica Provides Insight into the Evolution of Plant Parasitism.</title>
        <authorList>
            <person name="Yoshida S."/>
            <person name="Kim S."/>
            <person name="Wafula E.K."/>
            <person name="Tanskanen J."/>
            <person name="Kim Y.M."/>
            <person name="Honaas L."/>
            <person name="Yang Z."/>
            <person name="Spallek T."/>
            <person name="Conn C.E."/>
            <person name="Ichihashi Y."/>
            <person name="Cheong K."/>
            <person name="Cui S."/>
            <person name="Der J.P."/>
            <person name="Gundlach H."/>
            <person name="Jiao Y."/>
            <person name="Hori C."/>
            <person name="Ishida J.K."/>
            <person name="Kasahara H."/>
            <person name="Kiba T."/>
            <person name="Kim M.S."/>
            <person name="Koo N."/>
            <person name="Laohavisit A."/>
            <person name="Lee Y.H."/>
            <person name="Lumba S."/>
            <person name="McCourt P."/>
            <person name="Mortimer J.C."/>
            <person name="Mutuku J.M."/>
            <person name="Nomura T."/>
            <person name="Sasaki-Sekimoto Y."/>
            <person name="Seto Y."/>
            <person name="Wang Y."/>
            <person name="Wakatake T."/>
            <person name="Sakakibara H."/>
            <person name="Demura T."/>
            <person name="Yamaguchi S."/>
            <person name="Yoneyama K."/>
            <person name="Manabe R.I."/>
            <person name="Nelson D.C."/>
            <person name="Schulman A.H."/>
            <person name="Timko M.P."/>
            <person name="dePamphilis C.W."/>
            <person name="Choi D."/>
            <person name="Shirasu K."/>
        </authorList>
    </citation>
    <scope>NUCLEOTIDE SEQUENCE [LARGE SCALE GENOMIC DNA]</scope>
    <source>
        <strain evidence="2">cv. UVA1</strain>
    </source>
</reference>
<gene>
    <name evidence="1" type="ORF">STAS_24687</name>
</gene>